<keyword evidence="1" id="KW-0812">Transmembrane</keyword>
<name>A0A064CDH0_9MYCO</name>
<dbReference type="Proteomes" id="UP000022835">
    <property type="component" value="Unassembled WGS sequence"/>
</dbReference>
<accession>A0A064CDH0</accession>
<organism evidence="2 3">
    <name type="scientific">Mycolicibacterium aromaticivorans JS19b1 = JCM 16368</name>
    <dbReference type="NCBI Taxonomy" id="1440774"/>
    <lineage>
        <taxon>Bacteria</taxon>
        <taxon>Bacillati</taxon>
        <taxon>Actinomycetota</taxon>
        <taxon>Actinomycetes</taxon>
        <taxon>Mycobacteriales</taxon>
        <taxon>Mycobacteriaceae</taxon>
        <taxon>Mycolicibacterium</taxon>
    </lineage>
</organism>
<reference evidence="2" key="1">
    <citation type="submission" date="2014-05" db="EMBL/GenBank/DDBJ databases">
        <title>Genome sequence of Mycobacterium aromaticivorans strain JS19b1T (= DSM 45407T).</title>
        <authorList>
            <person name="Kwak Y."/>
            <person name="Park G.-S."/>
            <person name="Li Q.X."/>
            <person name="Lee S.-E."/>
            <person name="Shin J.-H."/>
        </authorList>
    </citation>
    <scope>NUCLEOTIDE SEQUENCE [LARGE SCALE GENOMIC DNA]</scope>
    <source>
        <strain evidence="2">JS19b1</strain>
    </source>
</reference>
<comment type="caution">
    <text evidence="2">The sequence shown here is derived from an EMBL/GenBank/DDBJ whole genome shotgun (WGS) entry which is preliminary data.</text>
</comment>
<proteinExistence type="predicted"/>
<protein>
    <submittedName>
        <fullName evidence="2">Uncharacterized protein</fullName>
    </submittedName>
</protein>
<evidence type="ECO:0000313" key="3">
    <source>
        <dbReference type="Proteomes" id="UP000022835"/>
    </source>
</evidence>
<dbReference type="AlphaFoldDB" id="A0A064CDH0"/>
<keyword evidence="1" id="KW-1133">Transmembrane helix</keyword>
<keyword evidence="3" id="KW-1185">Reference proteome</keyword>
<gene>
    <name evidence="2" type="ORF">Y900_029460</name>
</gene>
<dbReference type="EMBL" id="JALN02000003">
    <property type="protein sequence ID" value="KDE96768.1"/>
    <property type="molecule type" value="Genomic_DNA"/>
</dbReference>
<evidence type="ECO:0000313" key="2">
    <source>
        <dbReference type="EMBL" id="KDE96768.1"/>
    </source>
</evidence>
<evidence type="ECO:0000256" key="1">
    <source>
        <dbReference type="SAM" id="Phobius"/>
    </source>
</evidence>
<sequence>MTYAGAALGVATAAWFVVGFDSHPDGVGQSLQYLSGFFALAIATLAISATVVAVCGGWIADFEE</sequence>
<keyword evidence="1" id="KW-0472">Membrane</keyword>
<feature type="transmembrane region" description="Helical" evidence="1">
    <location>
        <begin position="35"/>
        <end position="60"/>
    </location>
</feature>